<name>A0A1L9X0J9_ASPA1</name>
<feature type="compositionally biased region" description="Polar residues" evidence="1">
    <location>
        <begin position="488"/>
        <end position="508"/>
    </location>
</feature>
<dbReference type="VEuPathDB" id="FungiDB:ASPACDRAFT_40859"/>
<feature type="compositionally biased region" description="Basic and acidic residues" evidence="1">
    <location>
        <begin position="14"/>
        <end position="23"/>
    </location>
</feature>
<dbReference type="GeneID" id="30974648"/>
<dbReference type="RefSeq" id="XP_020058376.1">
    <property type="nucleotide sequence ID" value="XM_020200834.1"/>
</dbReference>
<evidence type="ECO:0000256" key="1">
    <source>
        <dbReference type="SAM" id="MobiDB-lite"/>
    </source>
</evidence>
<dbReference type="Proteomes" id="UP000184546">
    <property type="component" value="Unassembled WGS sequence"/>
</dbReference>
<accession>A0A1L9X0J9</accession>
<proteinExistence type="predicted"/>
<dbReference type="STRING" id="690307.A0A1L9X0J9"/>
<gene>
    <name evidence="2" type="ORF">ASPACDRAFT_40859</name>
</gene>
<keyword evidence="3" id="KW-1185">Reference proteome</keyword>
<protein>
    <recommendedName>
        <fullName evidence="4">RRM domain-containing protein</fullName>
    </recommendedName>
</protein>
<feature type="region of interest" description="Disordered" evidence="1">
    <location>
        <begin position="479"/>
        <end position="517"/>
    </location>
</feature>
<evidence type="ECO:0000313" key="3">
    <source>
        <dbReference type="Proteomes" id="UP000184546"/>
    </source>
</evidence>
<dbReference type="SUPFAM" id="SSF54928">
    <property type="entry name" value="RNA-binding domain, RBD"/>
    <property type="match status" value="1"/>
</dbReference>
<dbReference type="EMBL" id="KV878973">
    <property type="protein sequence ID" value="OJK02037.1"/>
    <property type="molecule type" value="Genomic_DNA"/>
</dbReference>
<feature type="region of interest" description="Disordered" evidence="1">
    <location>
        <begin position="1"/>
        <end position="24"/>
    </location>
</feature>
<dbReference type="InterPro" id="IPR012677">
    <property type="entry name" value="Nucleotide-bd_a/b_plait_sf"/>
</dbReference>
<dbReference type="AlphaFoldDB" id="A0A1L9X0J9"/>
<evidence type="ECO:0000313" key="2">
    <source>
        <dbReference type="EMBL" id="OJK02037.1"/>
    </source>
</evidence>
<evidence type="ECO:0008006" key="4">
    <source>
        <dbReference type="Google" id="ProtNLM"/>
    </source>
</evidence>
<dbReference type="OMA" id="CAIHIIM"/>
<organism evidence="2 3">
    <name type="scientific">Aspergillus aculeatus (strain ATCC 16872 / CBS 172.66 / WB 5094)</name>
    <dbReference type="NCBI Taxonomy" id="690307"/>
    <lineage>
        <taxon>Eukaryota</taxon>
        <taxon>Fungi</taxon>
        <taxon>Dikarya</taxon>
        <taxon>Ascomycota</taxon>
        <taxon>Pezizomycotina</taxon>
        <taxon>Eurotiomycetes</taxon>
        <taxon>Eurotiomycetidae</taxon>
        <taxon>Eurotiales</taxon>
        <taxon>Aspergillaceae</taxon>
        <taxon>Aspergillus</taxon>
        <taxon>Aspergillus subgen. Circumdati</taxon>
    </lineage>
</organism>
<dbReference type="OrthoDB" id="336240at2759"/>
<dbReference type="InterPro" id="IPR035979">
    <property type="entry name" value="RBD_domain_sf"/>
</dbReference>
<reference evidence="3" key="1">
    <citation type="journal article" date="2017" name="Genome Biol.">
        <title>Comparative genomics reveals high biological diversity and specific adaptations in the industrially and medically important fungal genus Aspergillus.</title>
        <authorList>
            <person name="de Vries R.P."/>
            <person name="Riley R."/>
            <person name="Wiebenga A."/>
            <person name="Aguilar-Osorio G."/>
            <person name="Amillis S."/>
            <person name="Uchima C.A."/>
            <person name="Anderluh G."/>
            <person name="Asadollahi M."/>
            <person name="Askin M."/>
            <person name="Barry K."/>
            <person name="Battaglia E."/>
            <person name="Bayram O."/>
            <person name="Benocci T."/>
            <person name="Braus-Stromeyer S.A."/>
            <person name="Caldana C."/>
            <person name="Canovas D."/>
            <person name="Cerqueira G.C."/>
            <person name="Chen F."/>
            <person name="Chen W."/>
            <person name="Choi C."/>
            <person name="Clum A."/>
            <person name="Dos Santos R.A."/>
            <person name="Damasio A.R."/>
            <person name="Diallinas G."/>
            <person name="Emri T."/>
            <person name="Fekete E."/>
            <person name="Flipphi M."/>
            <person name="Freyberg S."/>
            <person name="Gallo A."/>
            <person name="Gournas C."/>
            <person name="Habgood R."/>
            <person name="Hainaut M."/>
            <person name="Harispe M.L."/>
            <person name="Henrissat B."/>
            <person name="Hilden K.S."/>
            <person name="Hope R."/>
            <person name="Hossain A."/>
            <person name="Karabika E."/>
            <person name="Karaffa L."/>
            <person name="Karanyi Z."/>
            <person name="Krasevec N."/>
            <person name="Kuo A."/>
            <person name="Kusch H."/>
            <person name="LaButti K."/>
            <person name="Lagendijk E.L."/>
            <person name="Lapidus A."/>
            <person name="Levasseur A."/>
            <person name="Lindquist E."/>
            <person name="Lipzen A."/>
            <person name="Logrieco A.F."/>
            <person name="MacCabe A."/>
            <person name="Maekelae M.R."/>
            <person name="Malavazi I."/>
            <person name="Melin P."/>
            <person name="Meyer V."/>
            <person name="Mielnichuk N."/>
            <person name="Miskei M."/>
            <person name="Molnar A.P."/>
            <person name="Mule G."/>
            <person name="Ngan C.Y."/>
            <person name="Orejas M."/>
            <person name="Orosz E."/>
            <person name="Ouedraogo J.P."/>
            <person name="Overkamp K.M."/>
            <person name="Park H.-S."/>
            <person name="Perrone G."/>
            <person name="Piumi F."/>
            <person name="Punt P.J."/>
            <person name="Ram A.F."/>
            <person name="Ramon A."/>
            <person name="Rauscher S."/>
            <person name="Record E."/>
            <person name="Riano-Pachon D.M."/>
            <person name="Robert V."/>
            <person name="Roehrig J."/>
            <person name="Ruller R."/>
            <person name="Salamov A."/>
            <person name="Salih N.S."/>
            <person name="Samson R.A."/>
            <person name="Sandor E."/>
            <person name="Sanguinetti M."/>
            <person name="Schuetze T."/>
            <person name="Sepcic K."/>
            <person name="Shelest E."/>
            <person name="Sherlock G."/>
            <person name="Sophianopoulou V."/>
            <person name="Squina F.M."/>
            <person name="Sun H."/>
            <person name="Susca A."/>
            <person name="Todd R.B."/>
            <person name="Tsang A."/>
            <person name="Unkles S.E."/>
            <person name="van de Wiele N."/>
            <person name="van Rossen-Uffink D."/>
            <person name="Oliveira J.V."/>
            <person name="Vesth T.C."/>
            <person name="Visser J."/>
            <person name="Yu J.-H."/>
            <person name="Zhou M."/>
            <person name="Andersen M.R."/>
            <person name="Archer D.B."/>
            <person name="Baker S.E."/>
            <person name="Benoit I."/>
            <person name="Brakhage A.A."/>
            <person name="Braus G.H."/>
            <person name="Fischer R."/>
            <person name="Frisvad J.C."/>
            <person name="Goldman G.H."/>
            <person name="Houbraken J."/>
            <person name="Oakley B."/>
            <person name="Pocsi I."/>
            <person name="Scazzocchio C."/>
            <person name="Seiboth B."/>
            <person name="vanKuyk P.A."/>
            <person name="Wortman J."/>
            <person name="Dyer P.S."/>
            <person name="Grigoriev I.V."/>
        </authorList>
    </citation>
    <scope>NUCLEOTIDE SEQUENCE [LARGE SCALE GENOMIC DNA]</scope>
    <source>
        <strain evidence="3">ATCC 16872 / CBS 172.66 / WB 5094</strain>
    </source>
</reference>
<dbReference type="GO" id="GO:0003676">
    <property type="term" value="F:nucleic acid binding"/>
    <property type="evidence" value="ECO:0007669"/>
    <property type="project" value="InterPro"/>
</dbReference>
<dbReference type="Gene3D" id="3.30.70.330">
    <property type="match status" value="1"/>
</dbReference>
<sequence>MAQSGHTNPPATPKHHDDDHMASPRELFSPAASHRRLSSGLTGELALDSRAACGDLLTAKMGSLSLTPYSSNSPTPVPLGHSRCQYGVAGSLLSHRRNSSVVVGNHLHEAQNILKAVAKGGLPDEMPIGSLTLLQQPPAAGVMKISNIPYSITKQEILQFVGRQSRLSSGQAVHIIMERSTAKTMDCYVEFATPGDVEETVKRIDRIQETGRPPRLGNRHVDVEISSQDALLRDLFPRAKCVHWQAGMPTVLRNNDPYSTGFAGFFTSEEIIGAIRHAEMPHRSPFSTKCPQRTYESTISTLYKFPWYAVDLYTVHDRNLLFDLVNRQVMALLTRMSRANTVGLDQRLLNDLLRSGLECPGFNERQRYTMCVNAENFAELNKLSDISKWFPFDTLATMPNLDEHTYKFIVDLISKGSIHAMSHPELPNNFPSDNVSLISPFGPIWFEWPEEVAKRTLWQDAVSHETNILFDLLSSGSRNHHGRKLSFGSHSTRSSVMSPDTDSQSQYDVFSPPPRRASDSWHMRAYSYSGIEDNPWNSRLLLHSGGRGRDGFPGHRFTRSSPVNVPVFDD</sequence>